<evidence type="ECO:0000313" key="2">
    <source>
        <dbReference type="EMBL" id="EFE73871.2"/>
    </source>
</evidence>
<reference evidence="3" key="1">
    <citation type="submission" date="2008-10" db="EMBL/GenBank/DDBJ databases">
        <authorList>
            <person name="Molnar K."/>
        </authorList>
    </citation>
    <scope>NUCLEOTIDE SEQUENCE [LARGE SCALE GENOMIC DNA]</scope>
    <source>
        <strain evidence="3">NRRL 15998</strain>
    </source>
</reference>
<proteinExistence type="predicted"/>
<name>D6ARG9_STRFL</name>
<sequence>MDSSPAARALRTGLRKDRLEHQEPFHQAQEHGRVAQQIVGVTPAGGSRHTGLRAGPAVGARGEEGAPFGQLRGYLREDFPGAADPVAAALVRLGAPAGGQHGRRDAQGGEVGGGVPLVGLAEHGGLVEAGAGLGKQIQGGGRRRGAAQDGVDIGGRTGQ</sequence>
<organism evidence="2 3">
    <name type="scientific">Streptomyces filamentosus NRRL 15998</name>
    <dbReference type="NCBI Taxonomy" id="457431"/>
    <lineage>
        <taxon>Bacteria</taxon>
        <taxon>Bacillati</taxon>
        <taxon>Actinomycetota</taxon>
        <taxon>Actinomycetes</taxon>
        <taxon>Kitasatosporales</taxon>
        <taxon>Streptomycetaceae</taxon>
        <taxon>Streptomyces</taxon>
    </lineage>
</organism>
<dbReference type="EMBL" id="DS999644">
    <property type="protein sequence ID" value="EFE73871.2"/>
    <property type="molecule type" value="Genomic_DNA"/>
</dbReference>
<gene>
    <name evidence="2" type="ORF">SSGG_01237</name>
</gene>
<feature type="region of interest" description="Disordered" evidence="1">
    <location>
        <begin position="133"/>
        <end position="159"/>
    </location>
</feature>
<protein>
    <submittedName>
        <fullName evidence="2">Uncharacterized protein</fullName>
    </submittedName>
</protein>
<feature type="compositionally biased region" description="Basic and acidic residues" evidence="1">
    <location>
        <begin position="14"/>
        <end position="33"/>
    </location>
</feature>
<evidence type="ECO:0000256" key="1">
    <source>
        <dbReference type="SAM" id="MobiDB-lite"/>
    </source>
</evidence>
<dbReference type="AlphaFoldDB" id="D6ARG9"/>
<feature type="region of interest" description="Disordered" evidence="1">
    <location>
        <begin position="1"/>
        <end position="64"/>
    </location>
</feature>
<reference evidence="3" key="2">
    <citation type="submission" date="2008-12" db="EMBL/GenBank/DDBJ databases">
        <title>Annotation of Streptomyces roseosporus strain NRRL 15998.</title>
        <authorList>
            <consortium name="The Broad Institute Genome Sequencing Platform"/>
            <consortium name="Broad Institute Microbial Sequencing Center"/>
            <person name="Fischbach M."/>
            <person name="Ward D."/>
            <person name="Young S."/>
            <person name="Kodira C.D."/>
            <person name="Zeng Q."/>
            <person name="Koehrsen M."/>
            <person name="Godfrey P."/>
            <person name="Alvarado L."/>
            <person name="Berlin A.M."/>
            <person name="Borenstein D."/>
            <person name="Chen Z."/>
            <person name="Engels R."/>
            <person name="Freedman E."/>
            <person name="Gellesch M."/>
            <person name="Goldberg J."/>
            <person name="Griggs A."/>
            <person name="Gujja S."/>
            <person name="Heiman D.I."/>
            <person name="Hepburn T.A."/>
            <person name="Howarth C."/>
            <person name="Jen D."/>
            <person name="Larson L."/>
            <person name="Lewis B."/>
            <person name="Mehta T."/>
            <person name="Park D."/>
            <person name="Pearson M."/>
            <person name="Roberts A."/>
            <person name="Saif S."/>
            <person name="Shea T.D."/>
            <person name="Shenoy N."/>
            <person name="Sisk P."/>
            <person name="Stolte C."/>
            <person name="Sykes S.N."/>
            <person name="Walk T."/>
            <person name="White J."/>
            <person name="Yandava C."/>
            <person name="Straight P."/>
            <person name="Clardy J."/>
            <person name="Hung D."/>
            <person name="Kolter R."/>
            <person name="Mekalanos J."/>
            <person name="Walker S."/>
            <person name="Walsh C.T."/>
            <person name="Wieland B.L.C."/>
            <person name="Ilzarbe M."/>
            <person name="Galagan J."/>
            <person name="Nusbaum C."/>
            <person name="Birren B."/>
        </authorList>
    </citation>
    <scope>NUCLEOTIDE SEQUENCE [LARGE SCALE GENOMIC DNA]</scope>
    <source>
        <strain evidence="3">NRRL 15998</strain>
    </source>
</reference>
<accession>D6ARG9</accession>
<evidence type="ECO:0000313" key="3">
    <source>
        <dbReference type="Proteomes" id="UP000003986"/>
    </source>
</evidence>
<dbReference type="Proteomes" id="UP000003986">
    <property type="component" value="Unassembled WGS sequence"/>
</dbReference>